<organism evidence="1 2">
    <name type="scientific">Diversispora epigaea</name>
    <dbReference type="NCBI Taxonomy" id="1348612"/>
    <lineage>
        <taxon>Eukaryota</taxon>
        <taxon>Fungi</taxon>
        <taxon>Fungi incertae sedis</taxon>
        <taxon>Mucoromycota</taxon>
        <taxon>Glomeromycotina</taxon>
        <taxon>Glomeromycetes</taxon>
        <taxon>Diversisporales</taxon>
        <taxon>Diversisporaceae</taxon>
        <taxon>Diversispora</taxon>
    </lineage>
</organism>
<evidence type="ECO:0008006" key="3">
    <source>
        <dbReference type="Google" id="ProtNLM"/>
    </source>
</evidence>
<sequence>MQSWPMLSTKDKPTKDEENAFQWYLKSAEGGNNDGQNKLFTKMECGDYKIDKIIQMAQLDKNENEREIWRWID</sequence>
<accession>A0A397JQA4</accession>
<dbReference type="InterPro" id="IPR011990">
    <property type="entry name" value="TPR-like_helical_dom_sf"/>
</dbReference>
<proteinExistence type="predicted"/>
<gene>
    <name evidence="1" type="ORF">Glove_48g101</name>
</gene>
<comment type="caution">
    <text evidence="1">The sequence shown here is derived from an EMBL/GenBank/DDBJ whole genome shotgun (WGS) entry which is preliminary data.</text>
</comment>
<evidence type="ECO:0000313" key="1">
    <source>
        <dbReference type="EMBL" id="RHZ86660.1"/>
    </source>
</evidence>
<dbReference type="EMBL" id="PQFF01000045">
    <property type="protein sequence ID" value="RHZ86660.1"/>
    <property type="molecule type" value="Genomic_DNA"/>
</dbReference>
<name>A0A397JQA4_9GLOM</name>
<dbReference type="Proteomes" id="UP000266861">
    <property type="component" value="Unassembled WGS sequence"/>
</dbReference>
<reference evidence="1 2" key="1">
    <citation type="submission" date="2018-08" db="EMBL/GenBank/DDBJ databases">
        <title>Genome and evolution of the arbuscular mycorrhizal fungus Diversispora epigaea (formerly Glomus versiforme) and its bacterial endosymbionts.</title>
        <authorList>
            <person name="Sun X."/>
            <person name="Fei Z."/>
            <person name="Harrison M."/>
        </authorList>
    </citation>
    <scope>NUCLEOTIDE SEQUENCE [LARGE SCALE GENOMIC DNA]</scope>
    <source>
        <strain evidence="1 2">IT104</strain>
    </source>
</reference>
<dbReference type="AlphaFoldDB" id="A0A397JQA4"/>
<keyword evidence="2" id="KW-1185">Reference proteome</keyword>
<protein>
    <recommendedName>
        <fullName evidence="3">Sel1 repeat family protein</fullName>
    </recommendedName>
</protein>
<evidence type="ECO:0000313" key="2">
    <source>
        <dbReference type="Proteomes" id="UP000266861"/>
    </source>
</evidence>
<dbReference type="OrthoDB" id="272077at2759"/>
<dbReference type="Gene3D" id="1.25.40.10">
    <property type="entry name" value="Tetratricopeptide repeat domain"/>
    <property type="match status" value="1"/>
</dbReference>